<keyword evidence="4 8" id="KW-0479">Metal-binding</keyword>
<feature type="transmembrane region" description="Helical" evidence="10">
    <location>
        <begin position="20"/>
        <end position="40"/>
    </location>
</feature>
<dbReference type="Pfam" id="PF00067">
    <property type="entry name" value="p450"/>
    <property type="match status" value="1"/>
</dbReference>
<keyword evidence="10" id="KW-0472">Membrane</keyword>
<evidence type="ECO:0000256" key="9">
    <source>
        <dbReference type="RuleBase" id="RU000461"/>
    </source>
</evidence>
<evidence type="ECO:0000256" key="1">
    <source>
        <dbReference type="ARBA" id="ARBA00001971"/>
    </source>
</evidence>
<dbReference type="InterPro" id="IPR017972">
    <property type="entry name" value="Cyt_P450_CS"/>
</dbReference>
<evidence type="ECO:0000256" key="7">
    <source>
        <dbReference type="ARBA" id="ARBA00023033"/>
    </source>
</evidence>
<dbReference type="PANTHER" id="PTHR24305:SF157">
    <property type="entry name" value="N-ACETYLTRYPTOPHAN 6-HYDROXYLASE IVOC-RELATED"/>
    <property type="match status" value="1"/>
</dbReference>
<sequence>MNNILSWTRHANVSRIELIWAGLATLSIYVVYCAIWRLYLSPIAKFPGPRLAALTDLYEAYYNNWLGGKYIWKIDELHKKYGPIVRISPRDLHVGDPDFYDVLYPSTTDRRRANKAPSLTKFFGLDDSLFSTVDHDIHRMRRAALLPYFSPSYVRKLQPAFQERLDVLLKRLSDLKDTDVPVNANCVFAAFSNDLTHILAFGECQHKLETPDFDSSERDASLSGAQSFHLLKRMPWLNNIMMALPTWLSQSMSPALGSYMRQKKMTREKVAQLAATSDDDWAGKNTPVFRGLLHSEKLPPEEKTVERLAQDAQMLLMAGTLTMASTLEHMVYWMVANPEVLRKLKEELRTAIPSINDVGKTPLATLEGLPYLTAVIKEGVRLIYGNSTPHFRIDPDGPLVYRDAKTGKSWVIPQGTSVGMTSVLLHHNEDNFPNSHAFIPERWLGDEGKKLDKYMVGFGKGSRICLGMPQGYGVLRLVLSQLWRLWASPDARIGDEIGVLGLYNTTAEDVKMEGDFFVAKYKKQQGVEFKLNSFRD</sequence>
<keyword evidence="5 9" id="KW-0560">Oxidoreductase</keyword>
<dbReference type="RefSeq" id="XP_064667373.1">
    <property type="nucleotide sequence ID" value="XM_064813805.1"/>
</dbReference>
<organism evidence="11 12">
    <name type="scientific">Canariomyces notabilis</name>
    <dbReference type="NCBI Taxonomy" id="2074819"/>
    <lineage>
        <taxon>Eukaryota</taxon>
        <taxon>Fungi</taxon>
        <taxon>Dikarya</taxon>
        <taxon>Ascomycota</taxon>
        <taxon>Pezizomycotina</taxon>
        <taxon>Sordariomycetes</taxon>
        <taxon>Sordariomycetidae</taxon>
        <taxon>Sordariales</taxon>
        <taxon>Chaetomiaceae</taxon>
        <taxon>Canariomyces</taxon>
    </lineage>
</organism>
<accession>A0AAN6QGP1</accession>
<gene>
    <name evidence="11" type="ORF">N656DRAFT_770811</name>
</gene>
<protein>
    <submittedName>
        <fullName evidence="11">Cytochrome P450</fullName>
    </submittedName>
</protein>
<dbReference type="PANTHER" id="PTHR24305">
    <property type="entry name" value="CYTOCHROME P450"/>
    <property type="match status" value="1"/>
</dbReference>
<evidence type="ECO:0000256" key="4">
    <source>
        <dbReference type="ARBA" id="ARBA00022723"/>
    </source>
</evidence>
<dbReference type="SUPFAM" id="SSF48264">
    <property type="entry name" value="Cytochrome P450"/>
    <property type="match status" value="1"/>
</dbReference>
<dbReference type="GO" id="GO:0004497">
    <property type="term" value="F:monooxygenase activity"/>
    <property type="evidence" value="ECO:0007669"/>
    <property type="project" value="UniProtKB-KW"/>
</dbReference>
<dbReference type="CDD" id="cd11062">
    <property type="entry name" value="CYP58-like"/>
    <property type="match status" value="1"/>
</dbReference>
<dbReference type="AlphaFoldDB" id="A0AAN6QGP1"/>
<evidence type="ECO:0000256" key="5">
    <source>
        <dbReference type="ARBA" id="ARBA00023002"/>
    </source>
</evidence>
<evidence type="ECO:0000256" key="6">
    <source>
        <dbReference type="ARBA" id="ARBA00023004"/>
    </source>
</evidence>
<dbReference type="InterPro" id="IPR050121">
    <property type="entry name" value="Cytochrome_P450_monoxygenase"/>
</dbReference>
<comment type="similarity">
    <text evidence="2 9">Belongs to the cytochrome P450 family.</text>
</comment>
<dbReference type="InterPro" id="IPR036396">
    <property type="entry name" value="Cyt_P450_sf"/>
</dbReference>
<keyword evidence="7 9" id="KW-0503">Monooxygenase</keyword>
<dbReference type="InterPro" id="IPR002401">
    <property type="entry name" value="Cyt_P450_E_grp-I"/>
</dbReference>
<evidence type="ECO:0000313" key="11">
    <source>
        <dbReference type="EMBL" id="KAK4109803.1"/>
    </source>
</evidence>
<dbReference type="Gene3D" id="1.10.630.10">
    <property type="entry name" value="Cytochrome P450"/>
    <property type="match status" value="1"/>
</dbReference>
<comment type="caution">
    <text evidence="11">The sequence shown here is derived from an EMBL/GenBank/DDBJ whole genome shotgun (WGS) entry which is preliminary data.</text>
</comment>
<keyword evidence="10" id="KW-1133">Transmembrane helix</keyword>
<keyword evidence="3 8" id="KW-0349">Heme</keyword>
<keyword evidence="6 8" id="KW-0408">Iron</keyword>
<evidence type="ECO:0000256" key="2">
    <source>
        <dbReference type="ARBA" id="ARBA00010617"/>
    </source>
</evidence>
<dbReference type="GO" id="GO:0020037">
    <property type="term" value="F:heme binding"/>
    <property type="evidence" value="ECO:0007669"/>
    <property type="project" value="InterPro"/>
</dbReference>
<name>A0AAN6QGP1_9PEZI</name>
<evidence type="ECO:0000313" key="12">
    <source>
        <dbReference type="Proteomes" id="UP001302812"/>
    </source>
</evidence>
<dbReference type="InterPro" id="IPR001128">
    <property type="entry name" value="Cyt_P450"/>
</dbReference>
<proteinExistence type="inferred from homology"/>
<dbReference type="EMBL" id="MU853354">
    <property type="protein sequence ID" value="KAK4109803.1"/>
    <property type="molecule type" value="Genomic_DNA"/>
</dbReference>
<dbReference type="Proteomes" id="UP001302812">
    <property type="component" value="Unassembled WGS sequence"/>
</dbReference>
<evidence type="ECO:0000256" key="3">
    <source>
        <dbReference type="ARBA" id="ARBA00022617"/>
    </source>
</evidence>
<dbReference type="PRINTS" id="PR00463">
    <property type="entry name" value="EP450I"/>
</dbReference>
<evidence type="ECO:0000256" key="8">
    <source>
        <dbReference type="PIRSR" id="PIRSR602401-1"/>
    </source>
</evidence>
<evidence type="ECO:0000256" key="10">
    <source>
        <dbReference type="SAM" id="Phobius"/>
    </source>
</evidence>
<keyword evidence="12" id="KW-1185">Reference proteome</keyword>
<dbReference type="GO" id="GO:0005506">
    <property type="term" value="F:iron ion binding"/>
    <property type="evidence" value="ECO:0007669"/>
    <property type="project" value="InterPro"/>
</dbReference>
<feature type="binding site" description="axial binding residue" evidence="8">
    <location>
        <position position="465"/>
    </location>
    <ligand>
        <name>heme</name>
        <dbReference type="ChEBI" id="CHEBI:30413"/>
    </ligand>
    <ligandPart>
        <name>Fe</name>
        <dbReference type="ChEBI" id="CHEBI:18248"/>
    </ligandPart>
</feature>
<dbReference type="GeneID" id="89937930"/>
<comment type="cofactor">
    <cofactor evidence="1 8">
        <name>heme</name>
        <dbReference type="ChEBI" id="CHEBI:30413"/>
    </cofactor>
</comment>
<reference evidence="11" key="2">
    <citation type="submission" date="2023-05" db="EMBL/GenBank/DDBJ databases">
        <authorList>
            <consortium name="Lawrence Berkeley National Laboratory"/>
            <person name="Steindorff A."/>
            <person name="Hensen N."/>
            <person name="Bonometti L."/>
            <person name="Westerberg I."/>
            <person name="Brannstrom I.O."/>
            <person name="Guillou S."/>
            <person name="Cros-Aarteil S."/>
            <person name="Calhoun S."/>
            <person name="Haridas S."/>
            <person name="Kuo A."/>
            <person name="Mondo S."/>
            <person name="Pangilinan J."/>
            <person name="Riley R."/>
            <person name="Labutti K."/>
            <person name="Andreopoulos B."/>
            <person name="Lipzen A."/>
            <person name="Chen C."/>
            <person name="Yanf M."/>
            <person name="Daum C."/>
            <person name="Ng V."/>
            <person name="Clum A."/>
            <person name="Ohm R."/>
            <person name="Martin F."/>
            <person name="Silar P."/>
            <person name="Natvig D."/>
            <person name="Lalanne C."/>
            <person name="Gautier V."/>
            <person name="Ament-Velasquez S.L."/>
            <person name="Kruys A."/>
            <person name="Hutchinson M.I."/>
            <person name="Powell A.J."/>
            <person name="Barry K."/>
            <person name="Miller A.N."/>
            <person name="Grigoriev I.V."/>
            <person name="Debuchy R."/>
            <person name="Gladieux P."/>
            <person name="Thoren M.H."/>
            <person name="Johannesson H."/>
        </authorList>
    </citation>
    <scope>NUCLEOTIDE SEQUENCE</scope>
    <source>
        <strain evidence="11">CBS 508.74</strain>
    </source>
</reference>
<keyword evidence="10" id="KW-0812">Transmembrane</keyword>
<reference evidence="11" key="1">
    <citation type="journal article" date="2023" name="Mol. Phylogenet. Evol.">
        <title>Genome-scale phylogeny and comparative genomics of the fungal order Sordariales.</title>
        <authorList>
            <person name="Hensen N."/>
            <person name="Bonometti L."/>
            <person name="Westerberg I."/>
            <person name="Brannstrom I.O."/>
            <person name="Guillou S."/>
            <person name="Cros-Aarteil S."/>
            <person name="Calhoun S."/>
            <person name="Haridas S."/>
            <person name="Kuo A."/>
            <person name="Mondo S."/>
            <person name="Pangilinan J."/>
            <person name="Riley R."/>
            <person name="LaButti K."/>
            <person name="Andreopoulos B."/>
            <person name="Lipzen A."/>
            <person name="Chen C."/>
            <person name="Yan M."/>
            <person name="Daum C."/>
            <person name="Ng V."/>
            <person name="Clum A."/>
            <person name="Steindorff A."/>
            <person name="Ohm R.A."/>
            <person name="Martin F."/>
            <person name="Silar P."/>
            <person name="Natvig D.O."/>
            <person name="Lalanne C."/>
            <person name="Gautier V."/>
            <person name="Ament-Velasquez S.L."/>
            <person name="Kruys A."/>
            <person name="Hutchinson M.I."/>
            <person name="Powell A.J."/>
            <person name="Barry K."/>
            <person name="Miller A.N."/>
            <person name="Grigoriev I.V."/>
            <person name="Debuchy R."/>
            <person name="Gladieux P."/>
            <person name="Hiltunen Thoren M."/>
            <person name="Johannesson H."/>
        </authorList>
    </citation>
    <scope>NUCLEOTIDE SEQUENCE</scope>
    <source>
        <strain evidence="11">CBS 508.74</strain>
    </source>
</reference>
<dbReference type="GO" id="GO:0016705">
    <property type="term" value="F:oxidoreductase activity, acting on paired donors, with incorporation or reduction of molecular oxygen"/>
    <property type="evidence" value="ECO:0007669"/>
    <property type="project" value="InterPro"/>
</dbReference>
<dbReference type="PROSITE" id="PS00086">
    <property type="entry name" value="CYTOCHROME_P450"/>
    <property type="match status" value="1"/>
</dbReference>